<comment type="caution">
    <text evidence="2">The sequence shown here is derived from an EMBL/GenBank/DDBJ whole genome shotgun (WGS) entry which is preliminary data.</text>
</comment>
<accession>A0ABR2IKK2</accession>
<reference evidence="2 3" key="1">
    <citation type="submission" date="2024-04" db="EMBL/GenBank/DDBJ databases">
        <title>Tritrichomonas musculus Genome.</title>
        <authorList>
            <person name="Alves-Ferreira E."/>
            <person name="Grigg M."/>
            <person name="Lorenzi H."/>
            <person name="Galac M."/>
        </authorList>
    </citation>
    <scope>NUCLEOTIDE SEQUENCE [LARGE SCALE GENOMIC DNA]</scope>
    <source>
        <strain evidence="2 3">EAF2021</strain>
    </source>
</reference>
<evidence type="ECO:0000256" key="1">
    <source>
        <dbReference type="SAM" id="Coils"/>
    </source>
</evidence>
<name>A0ABR2IKK2_9EUKA</name>
<keyword evidence="1" id="KW-0175">Coiled coil</keyword>
<feature type="coiled-coil region" evidence="1">
    <location>
        <begin position="52"/>
        <end position="131"/>
    </location>
</feature>
<dbReference type="Proteomes" id="UP001470230">
    <property type="component" value="Unassembled WGS sequence"/>
</dbReference>
<evidence type="ECO:0000313" key="3">
    <source>
        <dbReference type="Proteomes" id="UP001470230"/>
    </source>
</evidence>
<organism evidence="2 3">
    <name type="scientific">Tritrichomonas musculus</name>
    <dbReference type="NCBI Taxonomy" id="1915356"/>
    <lineage>
        <taxon>Eukaryota</taxon>
        <taxon>Metamonada</taxon>
        <taxon>Parabasalia</taxon>
        <taxon>Tritrichomonadida</taxon>
        <taxon>Tritrichomonadidae</taxon>
        <taxon>Tritrichomonas</taxon>
    </lineage>
</organism>
<sequence>MRSFFSKFQSFPEWNYMNKTIDATVQSQQKGNSEANAALGKNFSEFAKKQPNESISDVIIHLEDELKKLQEQKASNSQNLLSIKEDLSRLKILNDEIKNKRKNREQIKYRADKSTKAAEKAESRLNQYKNKNLDSPDAIKAQEDYDLASRQKQSDITALDERDALLMTEEKDYKKELFKVILSSLSQYISSKSQTASSLVPLGTNITNLGSQIPPYTDESIETLQTELQAVRSEPIE</sequence>
<gene>
    <name evidence="2" type="ORF">M9Y10_010317</name>
</gene>
<dbReference type="EMBL" id="JAPFFF010000016">
    <property type="protein sequence ID" value="KAK8864792.1"/>
    <property type="molecule type" value="Genomic_DNA"/>
</dbReference>
<protein>
    <submittedName>
        <fullName evidence="2">Uncharacterized protein</fullName>
    </submittedName>
</protein>
<keyword evidence="3" id="KW-1185">Reference proteome</keyword>
<evidence type="ECO:0000313" key="2">
    <source>
        <dbReference type="EMBL" id="KAK8864792.1"/>
    </source>
</evidence>
<proteinExistence type="predicted"/>